<feature type="compositionally biased region" description="Pro residues" evidence="1">
    <location>
        <begin position="163"/>
        <end position="175"/>
    </location>
</feature>
<dbReference type="AlphaFoldDB" id="A0A1F6AZG0"/>
<gene>
    <name evidence="4" type="ORF">A3A63_03735</name>
</gene>
<keyword evidence="2" id="KW-0812">Transmembrane</keyword>
<comment type="caution">
    <text evidence="4">The sequence shown here is derived from an EMBL/GenBank/DDBJ whole genome shotgun (WGS) entry which is preliminary data.</text>
</comment>
<dbReference type="Proteomes" id="UP000176450">
    <property type="component" value="Unassembled WGS sequence"/>
</dbReference>
<organism evidence="4 5">
    <name type="scientific">Candidatus Gottesmanbacteria bacterium RIFCSPLOWO2_01_FULL_46_9</name>
    <dbReference type="NCBI Taxonomy" id="1798394"/>
    <lineage>
        <taxon>Bacteria</taxon>
        <taxon>Candidatus Gottesmaniibacteriota</taxon>
    </lineage>
</organism>
<keyword evidence="2" id="KW-0472">Membrane</keyword>
<proteinExistence type="predicted"/>
<dbReference type="EMBL" id="MFJX01000050">
    <property type="protein sequence ID" value="OGG30060.1"/>
    <property type="molecule type" value="Genomic_DNA"/>
</dbReference>
<dbReference type="PROSITE" id="PS51841">
    <property type="entry name" value="LTD"/>
    <property type="match status" value="1"/>
</dbReference>
<dbReference type="InterPro" id="IPR036415">
    <property type="entry name" value="Lamin_tail_dom_sf"/>
</dbReference>
<reference evidence="4 5" key="1">
    <citation type="journal article" date="2016" name="Nat. Commun.">
        <title>Thousands of microbial genomes shed light on interconnected biogeochemical processes in an aquifer system.</title>
        <authorList>
            <person name="Anantharaman K."/>
            <person name="Brown C.T."/>
            <person name="Hug L.A."/>
            <person name="Sharon I."/>
            <person name="Castelle C.J."/>
            <person name="Probst A.J."/>
            <person name="Thomas B.C."/>
            <person name="Singh A."/>
            <person name="Wilkins M.J."/>
            <person name="Karaoz U."/>
            <person name="Brodie E.L."/>
            <person name="Williams K.H."/>
            <person name="Hubbard S.S."/>
            <person name="Banfield J.F."/>
        </authorList>
    </citation>
    <scope>NUCLEOTIDE SEQUENCE [LARGE SCALE GENOMIC DNA]</scope>
</reference>
<evidence type="ECO:0000256" key="1">
    <source>
        <dbReference type="SAM" id="MobiDB-lite"/>
    </source>
</evidence>
<dbReference type="SUPFAM" id="SSF74853">
    <property type="entry name" value="Lamin A/C globular tail domain"/>
    <property type="match status" value="1"/>
</dbReference>
<dbReference type="Gene3D" id="2.60.40.1260">
    <property type="entry name" value="Lamin Tail domain"/>
    <property type="match status" value="1"/>
</dbReference>
<evidence type="ECO:0000259" key="3">
    <source>
        <dbReference type="PROSITE" id="PS51841"/>
    </source>
</evidence>
<evidence type="ECO:0000313" key="5">
    <source>
        <dbReference type="Proteomes" id="UP000176450"/>
    </source>
</evidence>
<name>A0A1F6AZG0_9BACT</name>
<feature type="transmembrane region" description="Helical" evidence="2">
    <location>
        <begin position="239"/>
        <end position="260"/>
    </location>
</feature>
<keyword evidence="2" id="KW-1133">Transmembrane helix</keyword>
<evidence type="ECO:0000313" key="4">
    <source>
        <dbReference type="EMBL" id="OGG30060.1"/>
    </source>
</evidence>
<sequence length="270" mass="29074">MIYRSSPAGLTATLVAVVFFLALPFFSFGRGEVHAAVVINEVLPKTAPVTSEYIELFNNGSELVRLDRWTLENTNGEKKIFIMNASEEIPANGFRTFYQPQTGITFSISGDTVILKNEKAETVDNQSYPATLGYLTSMGRTVDGAGVWTICTSPATANKTNNCPPPPPTPTPLPTDVPTSTPVPTAPPPTPTPVADLQQVTFGQISNSDVLGESNPAPVISTPTPTPADVLNVTVPKFVLWQAAVVAVAWAILGAIAYFHKNYRRRQTKK</sequence>
<feature type="region of interest" description="Disordered" evidence="1">
    <location>
        <begin position="156"/>
        <end position="188"/>
    </location>
</feature>
<accession>A0A1F6AZG0</accession>
<evidence type="ECO:0000256" key="2">
    <source>
        <dbReference type="SAM" id="Phobius"/>
    </source>
</evidence>
<dbReference type="InterPro" id="IPR001322">
    <property type="entry name" value="Lamin_tail_dom"/>
</dbReference>
<feature type="domain" description="LTD" evidence="3">
    <location>
        <begin position="29"/>
        <end position="130"/>
    </location>
</feature>
<dbReference type="Pfam" id="PF00932">
    <property type="entry name" value="LTD"/>
    <property type="match status" value="1"/>
</dbReference>
<protein>
    <recommendedName>
        <fullName evidence="3">LTD domain-containing protein</fullName>
    </recommendedName>
</protein>